<feature type="compositionally biased region" description="Basic and acidic residues" evidence="2">
    <location>
        <begin position="139"/>
        <end position="163"/>
    </location>
</feature>
<dbReference type="InterPro" id="IPR029131">
    <property type="entry name" value="HAUS5"/>
</dbReference>
<comment type="caution">
    <text evidence="3">The sequence shown here is derived from an EMBL/GenBank/DDBJ whole genome shotgun (WGS) entry which is preliminary data.</text>
</comment>
<dbReference type="OrthoDB" id="2019614at2759"/>
<feature type="coiled-coil region" evidence="1">
    <location>
        <begin position="499"/>
        <end position="529"/>
    </location>
</feature>
<accession>A0A8T2R0M7</accession>
<dbReference type="OMA" id="LRYYVNQ"/>
<feature type="region of interest" description="Disordered" evidence="2">
    <location>
        <begin position="77"/>
        <end position="163"/>
    </location>
</feature>
<dbReference type="Pfam" id="PF14817">
    <property type="entry name" value="HAUS5"/>
    <property type="match status" value="1"/>
</dbReference>
<dbReference type="EMBL" id="CM035436">
    <property type="protein sequence ID" value="KAH7289238.1"/>
    <property type="molecule type" value="Genomic_DNA"/>
</dbReference>
<reference evidence="3" key="1">
    <citation type="submission" date="2021-08" db="EMBL/GenBank/DDBJ databases">
        <title>WGS assembly of Ceratopteris richardii.</title>
        <authorList>
            <person name="Marchant D.B."/>
            <person name="Chen G."/>
            <person name="Jenkins J."/>
            <person name="Shu S."/>
            <person name="Leebens-Mack J."/>
            <person name="Grimwood J."/>
            <person name="Schmutz J."/>
            <person name="Soltis P."/>
            <person name="Soltis D."/>
            <person name="Chen Z.-H."/>
        </authorList>
    </citation>
    <scope>NUCLEOTIDE SEQUENCE</scope>
    <source>
        <strain evidence="3">Whitten #5841</strain>
        <tissue evidence="3">Leaf</tissue>
    </source>
</reference>
<dbReference type="GO" id="GO:0051225">
    <property type="term" value="P:spindle assembly"/>
    <property type="evidence" value="ECO:0007669"/>
    <property type="project" value="InterPro"/>
</dbReference>
<dbReference type="GO" id="GO:0005876">
    <property type="term" value="C:spindle microtubule"/>
    <property type="evidence" value="ECO:0007669"/>
    <property type="project" value="InterPro"/>
</dbReference>
<evidence type="ECO:0008006" key="5">
    <source>
        <dbReference type="Google" id="ProtNLM"/>
    </source>
</evidence>
<organism evidence="3 4">
    <name type="scientific">Ceratopteris richardii</name>
    <name type="common">Triangle waterfern</name>
    <dbReference type="NCBI Taxonomy" id="49495"/>
    <lineage>
        <taxon>Eukaryota</taxon>
        <taxon>Viridiplantae</taxon>
        <taxon>Streptophyta</taxon>
        <taxon>Embryophyta</taxon>
        <taxon>Tracheophyta</taxon>
        <taxon>Polypodiopsida</taxon>
        <taxon>Polypodiidae</taxon>
        <taxon>Polypodiales</taxon>
        <taxon>Pteridineae</taxon>
        <taxon>Pteridaceae</taxon>
        <taxon>Parkerioideae</taxon>
        <taxon>Ceratopteris</taxon>
    </lineage>
</organism>
<dbReference type="PANTHER" id="PTHR34968:SF1">
    <property type="entry name" value="AUGMIN SUBUNIT 5"/>
    <property type="match status" value="1"/>
</dbReference>
<evidence type="ECO:0000313" key="4">
    <source>
        <dbReference type="Proteomes" id="UP000825935"/>
    </source>
</evidence>
<feature type="compositionally biased region" description="Low complexity" evidence="2">
    <location>
        <begin position="79"/>
        <end position="91"/>
    </location>
</feature>
<sequence>MQGSNVSPQAEAILDWLKREMGYRPQSPYQNSEKLLPSIESLRRICRGNMLPVWKFLLERVKSEKTVEIVKRNILVHGSPTSSPQPKSTSTANAGAPFADAHGAKTKGTVGKEKDTAKPGGRRRPTDRSKARGSVGDSTKAKDGSEMEKEKLSDGTESKEKALREREAAELEVERLRHVLDRLRKDLKGRMLELSREEEERQRVLDEKYDSRHKQVMLEAYDERCEQAARIFAEYQRRLHRYVEQAMDVQKGKAAIDVPPNALSSHNDLDTVYATSVKSGKSADGGPILIETLAERNVRKACEELSSQILERLKGIFPAYDGSSNQSEVNAEERRLGADIDWESVPEVVKETAASLLKNPPQLLRALAGYTAQVVSSITQEIEKIDIKADAERLRYRYENNKIVEDVSVDADESLLLHSRSSEIGIKGTFRQLRERQKAHVQQFMATEEALNAAADAKKASQELIQRIHGGSNGGDASNSSTGSSRQFELDVWAKERELAGLKASVSTLSNEVHRLQKLCEERRAAEEALRKKWKRIEEFDGRRTDLESIYTELIQLNMAAASSWEQHAQRSREYSATTVIPLCRRVQQKAEDAHDLLEKEVVVFRRVPDNRLYMLPSTQQYLLDSMGAGGPGPESLAAAERQADLITAKAGARDPSAIPSIQRINAATRHISGYDGPDAGLYSVIEALRFMFSPCSSPACLMEDLAKAMRQIQTSKNLVNNARSLLSAANNSRPEHERNVFACSSMASEQDKVAMEEWLPELKVAVEEAQKCLDDCKRVRGMVDEWWEQPASTAVDWITVDGQNVATWLAHVKQLQTAFYDKQLL</sequence>
<name>A0A8T2R0M7_CERRI</name>
<evidence type="ECO:0000256" key="2">
    <source>
        <dbReference type="SAM" id="MobiDB-lite"/>
    </source>
</evidence>
<dbReference type="InterPro" id="IPR044706">
    <property type="entry name" value="AUG5_plant"/>
</dbReference>
<dbReference type="PANTHER" id="PTHR34968">
    <property type="entry name" value="AUGMIN SUBUNIT 5"/>
    <property type="match status" value="1"/>
</dbReference>
<keyword evidence="1" id="KW-0175">Coiled coil</keyword>
<keyword evidence="4" id="KW-1185">Reference proteome</keyword>
<dbReference type="GO" id="GO:0070652">
    <property type="term" value="C:HAUS complex"/>
    <property type="evidence" value="ECO:0007669"/>
    <property type="project" value="InterPro"/>
</dbReference>
<evidence type="ECO:0000313" key="3">
    <source>
        <dbReference type="EMBL" id="KAH7289238.1"/>
    </source>
</evidence>
<protein>
    <recommendedName>
        <fullName evidence="5">AUGMIN subunit 5</fullName>
    </recommendedName>
</protein>
<proteinExistence type="predicted"/>
<dbReference type="AlphaFoldDB" id="A0A8T2R0M7"/>
<gene>
    <name evidence="3" type="ORF">KP509_31G065400</name>
</gene>
<dbReference type="Proteomes" id="UP000825935">
    <property type="component" value="Chromosome 31"/>
</dbReference>
<evidence type="ECO:0000256" key="1">
    <source>
        <dbReference type="SAM" id="Coils"/>
    </source>
</evidence>